<evidence type="ECO:0000313" key="4">
    <source>
        <dbReference type="Proteomes" id="UP000217065"/>
    </source>
</evidence>
<evidence type="ECO:0000259" key="2">
    <source>
        <dbReference type="Pfam" id="PF13477"/>
    </source>
</evidence>
<organism evidence="3 4">
    <name type="scientific">Tetzosporium hominis</name>
    <dbReference type="NCBI Taxonomy" id="2020506"/>
    <lineage>
        <taxon>Bacteria</taxon>
        <taxon>Bacillati</taxon>
        <taxon>Bacillota</taxon>
        <taxon>Bacilli</taxon>
        <taxon>Bacillales</taxon>
        <taxon>Caryophanaceae</taxon>
        <taxon>Tetzosporium</taxon>
    </lineage>
</organism>
<protein>
    <recommendedName>
        <fullName evidence="5">Glycosyltransferase family 1 protein</fullName>
    </recommendedName>
</protein>
<dbReference type="InterPro" id="IPR001296">
    <property type="entry name" value="Glyco_trans_1"/>
</dbReference>
<dbReference type="OrthoDB" id="9811902at2"/>
<dbReference type="AlphaFoldDB" id="A0A264W057"/>
<dbReference type="PANTHER" id="PTHR12526">
    <property type="entry name" value="GLYCOSYLTRANSFERASE"/>
    <property type="match status" value="1"/>
</dbReference>
<feature type="domain" description="Glycosyltransferase subfamily 4-like N-terminal" evidence="2">
    <location>
        <begin position="2"/>
        <end position="146"/>
    </location>
</feature>
<name>A0A264W057_9BACL</name>
<sequence length="370" mass="41955">MKILILTNNSMGLYKFRKELLSELVAQENEIYVSVPEDEFTEKIQNLKVNVIDSPIDRRGTNPFKDLLLLKNYIQLIKKIKPDVVLTYTIKPNIFGGMACRVTKTPYLTNITGLGTAIENKGLLQKFVLFLYKLGLKKSKTIFFQNNYNLKFLKEKLNLSNKLILLPGSGVNLIEYIPLPYPEETKPINFLFIGRVMKDKGIEEIIYAASQLDQHTAHIHIVGGCDEDYEDLLNELTRNNVLTYHGQQADVKPFIEKANAIILPSYHEGTANVLLEGAACARPLIASDIPGCREIIKHNVSGFVFPPKDKEAFLSVVEKFIKLSPETQSVFGKMSRQLVENEFDRKIVINKYLEEICHLGGERIGVIPKN</sequence>
<dbReference type="EMBL" id="NOKQ01000315">
    <property type="protein sequence ID" value="OZS76951.1"/>
    <property type="molecule type" value="Genomic_DNA"/>
</dbReference>
<dbReference type="SUPFAM" id="SSF53756">
    <property type="entry name" value="UDP-Glycosyltransferase/glycogen phosphorylase"/>
    <property type="match status" value="1"/>
</dbReference>
<gene>
    <name evidence="3" type="ORF">CF394_13960</name>
</gene>
<feature type="domain" description="Glycosyl transferase family 1" evidence="1">
    <location>
        <begin position="183"/>
        <end position="336"/>
    </location>
</feature>
<evidence type="ECO:0008006" key="5">
    <source>
        <dbReference type="Google" id="ProtNLM"/>
    </source>
</evidence>
<keyword evidence="4" id="KW-1185">Reference proteome</keyword>
<dbReference type="Pfam" id="PF00534">
    <property type="entry name" value="Glycos_transf_1"/>
    <property type="match status" value="1"/>
</dbReference>
<proteinExistence type="predicted"/>
<evidence type="ECO:0000313" key="3">
    <source>
        <dbReference type="EMBL" id="OZS76951.1"/>
    </source>
</evidence>
<accession>A0A264W057</accession>
<dbReference type="CDD" id="cd03808">
    <property type="entry name" value="GT4_CapM-like"/>
    <property type="match status" value="1"/>
</dbReference>
<dbReference type="PANTHER" id="PTHR12526:SF638">
    <property type="entry name" value="SPORE COAT PROTEIN SA"/>
    <property type="match status" value="1"/>
</dbReference>
<dbReference type="GO" id="GO:0016757">
    <property type="term" value="F:glycosyltransferase activity"/>
    <property type="evidence" value="ECO:0007669"/>
    <property type="project" value="InterPro"/>
</dbReference>
<comment type="caution">
    <text evidence="3">The sequence shown here is derived from an EMBL/GenBank/DDBJ whole genome shotgun (WGS) entry which is preliminary data.</text>
</comment>
<reference evidence="3 4" key="1">
    <citation type="submission" date="2017-07" db="EMBL/GenBank/DDBJ databases">
        <title>Tetzosporium hominis gen.nov. sp.nov.</title>
        <authorList>
            <person name="Tetz G."/>
            <person name="Tetz V."/>
        </authorList>
    </citation>
    <scope>NUCLEOTIDE SEQUENCE [LARGE SCALE GENOMIC DNA]</scope>
    <source>
        <strain evidence="3 4">VT-49</strain>
    </source>
</reference>
<dbReference type="Gene3D" id="3.40.50.2000">
    <property type="entry name" value="Glycogen Phosphorylase B"/>
    <property type="match status" value="2"/>
</dbReference>
<dbReference type="Proteomes" id="UP000217065">
    <property type="component" value="Unassembled WGS sequence"/>
</dbReference>
<dbReference type="Pfam" id="PF13477">
    <property type="entry name" value="Glyco_trans_4_2"/>
    <property type="match status" value="1"/>
</dbReference>
<dbReference type="RefSeq" id="WP_094944434.1">
    <property type="nucleotide sequence ID" value="NZ_NOKQ01000315.1"/>
</dbReference>
<evidence type="ECO:0000259" key="1">
    <source>
        <dbReference type="Pfam" id="PF00534"/>
    </source>
</evidence>
<dbReference type="InterPro" id="IPR028098">
    <property type="entry name" value="Glyco_trans_4-like_N"/>
</dbReference>